<name>A0A106P8I3_9BURK</name>
<dbReference type="PANTHER" id="PTHR43065:SF42">
    <property type="entry name" value="TWO-COMPONENT SENSOR PPRA"/>
    <property type="match status" value="1"/>
</dbReference>
<dbReference type="InterPro" id="IPR036097">
    <property type="entry name" value="HisK_dim/P_sf"/>
</dbReference>
<feature type="domain" description="Response regulatory" evidence="10">
    <location>
        <begin position="781"/>
        <end position="894"/>
    </location>
</feature>
<dbReference type="Pfam" id="PF00512">
    <property type="entry name" value="HisKA"/>
    <property type="match status" value="1"/>
</dbReference>
<dbReference type="InterPro" id="IPR036890">
    <property type="entry name" value="HATPase_C_sf"/>
</dbReference>
<evidence type="ECO:0000259" key="9">
    <source>
        <dbReference type="PROSITE" id="PS50109"/>
    </source>
</evidence>
<dbReference type="Gene3D" id="3.40.50.2300">
    <property type="match status" value="1"/>
</dbReference>
<dbReference type="SMART" id="SM00448">
    <property type="entry name" value="REC"/>
    <property type="match status" value="1"/>
</dbReference>
<dbReference type="Pfam" id="PF00672">
    <property type="entry name" value="HAMP"/>
    <property type="match status" value="1"/>
</dbReference>
<evidence type="ECO:0000256" key="1">
    <source>
        <dbReference type="ARBA" id="ARBA00000085"/>
    </source>
</evidence>
<keyword evidence="4 7" id="KW-0597">Phosphoprotein</keyword>
<dbReference type="GO" id="GO:0016020">
    <property type="term" value="C:membrane"/>
    <property type="evidence" value="ECO:0007669"/>
    <property type="project" value="UniProtKB-SubCell"/>
</dbReference>
<dbReference type="SUPFAM" id="SSF158472">
    <property type="entry name" value="HAMP domain-like"/>
    <property type="match status" value="1"/>
</dbReference>
<dbReference type="PROSITE" id="PS50110">
    <property type="entry name" value="RESPONSE_REGULATORY"/>
    <property type="match status" value="1"/>
</dbReference>
<dbReference type="SMART" id="SM00387">
    <property type="entry name" value="HATPase_c"/>
    <property type="match status" value="1"/>
</dbReference>
<dbReference type="Gene3D" id="6.10.340.10">
    <property type="match status" value="1"/>
</dbReference>
<dbReference type="SUPFAM" id="SSF52172">
    <property type="entry name" value="CheY-like"/>
    <property type="match status" value="1"/>
</dbReference>
<dbReference type="InterPro" id="IPR004358">
    <property type="entry name" value="Sig_transdc_His_kin-like_C"/>
</dbReference>
<keyword evidence="8" id="KW-1133">Transmembrane helix</keyword>
<dbReference type="PANTHER" id="PTHR43065">
    <property type="entry name" value="SENSOR HISTIDINE KINASE"/>
    <property type="match status" value="1"/>
</dbReference>
<accession>A0A106P8I3</accession>
<comment type="caution">
    <text evidence="13">The sequence shown here is derived from an EMBL/GenBank/DDBJ whole genome shotgun (WGS) entry which is preliminary data.</text>
</comment>
<feature type="transmembrane region" description="Helical" evidence="8">
    <location>
        <begin position="299"/>
        <end position="318"/>
    </location>
</feature>
<evidence type="ECO:0000256" key="7">
    <source>
        <dbReference type="PROSITE-ProRule" id="PRU00169"/>
    </source>
</evidence>
<dbReference type="InterPro" id="IPR011006">
    <property type="entry name" value="CheY-like_superfamily"/>
</dbReference>
<dbReference type="CDD" id="cd00082">
    <property type="entry name" value="HisKA"/>
    <property type="match status" value="1"/>
</dbReference>
<keyword evidence="8" id="KW-0812">Transmembrane</keyword>
<dbReference type="STRING" id="1503054.WT74_21940"/>
<evidence type="ECO:0000259" key="11">
    <source>
        <dbReference type="PROSITE" id="PS50112"/>
    </source>
</evidence>
<dbReference type="SUPFAM" id="SSF55785">
    <property type="entry name" value="PYP-like sensor domain (PAS domain)"/>
    <property type="match status" value="1"/>
</dbReference>
<keyword evidence="6 13" id="KW-0418">Kinase</keyword>
<dbReference type="InterPro" id="IPR003660">
    <property type="entry name" value="HAMP_dom"/>
</dbReference>
<evidence type="ECO:0000256" key="3">
    <source>
        <dbReference type="ARBA" id="ARBA00012438"/>
    </source>
</evidence>
<dbReference type="PROSITE" id="PS50885">
    <property type="entry name" value="HAMP"/>
    <property type="match status" value="1"/>
</dbReference>
<dbReference type="RefSeq" id="WP_060149583.1">
    <property type="nucleotide sequence ID" value="NZ_LPGD01000060.1"/>
</dbReference>
<evidence type="ECO:0000313" key="13">
    <source>
        <dbReference type="EMBL" id="KWA63566.1"/>
    </source>
</evidence>
<dbReference type="InterPro" id="IPR003661">
    <property type="entry name" value="HisK_dim/P_dom"/>
</dbReference>
<dbReference type="EC" id="2.7.13.3" evidence="3"/>
<feature type="domain" description="Histidine kinase" evidence="9">
    <location>
        <begin position="515"/>
        <end position="732"/>
    </location>
</feature>
<dbReference type="SMART" id="SM00388">
    <property type="entry name" value="HisKA"/>
    <property type="match status" value="1"/>
</dbReference>
<comment type="subcellular location">
    <subcellularLocation>
        <location evidence="2">Membrane</location>
    </subcellularLocation>
</comment>
<gene>
    <name evidence="13" type="ORF">WT44_12435</name>
</gene>
<evidence type="ECO:0000256" key="4">
    <source>
        <dbReference type="ARBA" id="ARBA00022553"/>
    </source>
</evidence>
<evidence type="ECO:0000256" key="8">
    <source>
        <dbReference type="SAM" id="Phobius"/>
    </source>
</evidence>
<sequence length="894" mass="95522">MRAPFRLLPPWSVRAKLIATFLLLFGITLAVVVVGVLGMRANQNALDEYEANVVPEIARALELSDKVAQLAAVAPSMMLTDSPDLLHNDTELLRGLLGDIRRLSPGFGRQPGPAAKAGERLAVVDDLDAIDQDLARLLIVSGRQRQLKEELGELRIANDRIGERIARDKSLIAQRAPTLLEIWARTAGALQAANAAELGSAESDNEALWLRVRERGEDRRQPALADALQQLDGGTRSVFAVRREFLASEAQTGYLVTLLRGHADHLSGKSARYVERLRQIASERSDKVRKVAVSSQSGLLLLAIAGVAVALLGVAYASRILQKLQAMTRVMARLAKGITSDRMPSTHRPDEIGELARAFEVFRTNLIEKERLTHGLEAQRRLQESVLNSMNDGVSVHDAHGSLIAWNPTFATLLGIDADALRAGLPLAALRRAIAPPARWREVSRDTATRTSDGARIAASAELHLRDQRILEFHCQPLPDGGWVAVCRDLTSRRAVEAELRQAQKMDVLGQLTGGVAHDFNNFLVAILGNLELLLPRLDGQRDAQTMAERARRAAERASRLTRRLLAFARRQPLQAERMSVRAMLAEMLDLVEYSAGQRVNVVLEPAAEPLWVNVDRGQLENAVLNLALNSAAAMPEGGTLTLAARREPMAGEGAAAAGAVVLSVTDTGCGIAPVLLDKVIEPFFTTKAAGEGSGLGLSSVYGFVRQSGGDLRIHSEVGRGTRVELWLPESAAPERRDAAAPAAPVAPAVLVAPAVPAVLVAPAAPAAPVAPVAARAGGARVLVVDDDPEVRDTALSQFAALGAQADAVATGDAALGWLAEHGPVTLVLSDISLGAGGSGIAFAARLAERWPAQRVALTSGLPPEIHQAHPDWRADLPFVPKPFDLAALAALLA</sequence>
<dbReference type="SMART" id="SM00091">
    <property type="entry name" value="PAS"/>
    <property type="match status" value="1"/>
</dbReference>
<dbReference type="InterPro" id="IPR003594">
    <property type="entry name" value="HATPase_dom"/>
</dbReference>
<dbReference type="AlphaFoldDB" id="A0A106P8I3"/>
<comment type="catalytic activity">
    <reaction evidence="1">
        <text>ATP + protein L-histidine = ADP + protein N-phospho-L-histidine.</text>
        <dbReference type="EC" id="2.7.13.3"/>
    </reaction>
</comment>
<feature type="modified residue" description="4-aspartylphosphate" evidence="7">
    <location>
        <position position="831"/>
    </location>
</feature>
<dbReference type="InterPro" id="IPR001789">
    <property type="entry name" value="Sig_transdc_resp-reg_receiver"/>
</dbReference>
<dbReference type="Gene3D" id="1.10.287.130">
    <property type="match status" value="1"/>
</dbReference>
<keyword evidence="8" id="KW-0472">Membrane</keyword>
<dbReference type="PRINTS" id="PR00344">
    <property type="entry name" value="BCTRLSENSOR"/>
</dbReference>
<dbReference type="Proteomes" id="UP000068603">
    <property type="component" value="Unassembled WGS sequence"/>
</dbReference>
<dbReference type="SUPFAM" id="SSF55874">
    <property type="entry name" value="ATPase domain of HSP90 chaperone/DNA topoisomerase II/histidine kinase"/>
    <property type="match status" value="1"/>
</dbReference>
<evidence type="ECO:0000256" key="5">
    <source>
        <dbReference type="ARBA" id="ARBA00022679"/>
    </source>
</evidence>
<feature type="domain" description="PAS" evidence="11">
    <location>
        <begin position="379"/>
        <end position="421"/>
    </location>
</feature>
<dbReference type="SMART" id="SM00304">
    <property type="entry name" value="HAMP"/>
    <property type="match status" value="1"/>
</dbReference>
<protein>
    <recommendedName>
        <fullName evidence="3">histidine kinase</fullName>
        <ecNumber evidence="3">2.7.13.3</ecNumber>
    </recommendedName>
</protein>
<dbReference type="Pfam" id="PF02518">
    <property type="entry name" value="HATPase_c"/>
    <property type="match status" value="1"/>
</dbReference>
<organism evidence="13">
    <name type="scientific">Burkholderia stagnalis</name>
    <dbReference type="NCBI Taxonomy" id="1503054"/>
    <lineage>
        <taxon>Bacteria</taxon>
        <taxon>Pseudomonadati</taxon>
        <taxon>Pseudomonadota</taxon>
        <taxon>Betaproteobacteria</taxon>
        <taxon>Burkholderiales</taxon>
        <taxon>Burkholderiaceae</taxon>
        <taxon>Burkholderia</taxon>
        <taxon>Burkholderia cepacia complex</taxon>
    </lineage>
</organism>
<proteinExistence type="predicted"/>
<dbReference type="Gene3D" id="3.30.565.10">
    <property type="entry name" value="Histidine kinase-like ATPase, C-terminal domain"/>
    <property type="match status" value="1"/>
</dbReference>
<evidence type="ECO:0000259" key="10">
    <source>
        <dbReference type="PROSITE" id="PS50110"/>
    </source>
</evidence>
<dbReference type="PROSITE" id="PS50112">
    <property type="entry name" value="PAS"/>
    <property type="match status" value="1"/>
</dbReference>
<evidence type="ECO:0000313" key="14">
    <source>
        <dbReference type="Proteomes" id="UP000068603"/>
    </source>
</evidence>
<dbReference type="Pfam" id="PF12860">
    <property type="entry name" value="PAS_7"/>
    <property type="match status" value="1"/>
</dbReference>
<dbReference type="Gene3D" id="3.30.450.20">
    <property type="entry name" value="PAS domain"/>
    <property type="match status" value="1"/>
</dbReference>
<dbReference type="Pfam" id="PF00072">
    <property type="entry name" value="Response_reg"/>
    <property type="match status" value="1"/>
</dbReference>
<evidence type="ECO:0000256" key="6">
    <source>
        <dbReference type="ARBA" id="ARBA00022777"/>
    </source>
</evidence>
<feature type="transmembrane region" description="Helical" evidence="8">
    <location>
        <begin position="17"/>
        <end position="37"/>
    </location>
</feature>
<feature type="domain" description="HAMP" evidence="12">
    <location>
        <begin position="318"/>
        <end position="371"/>
    </location>
</feature>
<dbReference type="PROSITE" id="PS50109">
    <property type="entry name" value="HIS_KIN"/>
    <property type="match status" value="1"/>
</dbReference>
<evidence type="ECO:0000256" key="2">
    <source>
        <dbReference type="ARBA" id="ARBA00004370"/>
    </source>
</evidence>
<dbReference type="InterPro" id="IPR005467">
    <property type="entry name" value="His_kinase_dom"/>
</dbReference>
<dbReference type="SUPFAM" id="SSF47384">
    <property type="entry name" value="Homodimeric domain of signal transducing histidine kinase"/>
    <property type="match status" value="1"/>
</dbReference>
<evidence type="ECO:0000259" key="12">
    <source>
        <dbReference type="PROSITE" id="PS50885"/>
    </source>
</evidence>
<dbReference type="InterPro" id="IPR035965">
    <property type="entry name" value="PAS-like_dom_sf"/>
</dbReference>
<dbReference type="EMBL" id="LPHB01000035">
    <property type="protein sequence ID" value="KWA63566.1"/>
    <property type="molecule type" value="Genomic_DNA"/>
</dbReference>
<keyword evidence="5" id="KW-0808">Transferase</keyword>
<dbReference type="CDD" id="cd06225">
    <property type="entry name" value="HAMP"/>
    <property type="match status" value="1"/>
</dbReference>
<dbReference type="GO" id="GO:0000155">
    <property type="term" value="F:phosphorelay sensor kinase activity"/>
    <property type="evidence" value="ECO:0007669"/>
    <property type="project" value="InterPro"/>
</dbReference>
<reference evidence="13 14" key="1">
    <citation type="submission" date="2015-11" db="EMBL/GenBank/DDBJ databases">
        <title>Expanding the genomic diversity of Burkholderia species for the development of highly accurate diagnostics.</title>
        <authorList>
            <person name="Sahl J."/>
            <person name="Keim P."/>
            <person name="Wagner D."/>
        </authorList>
    </citation>
    <scope>NUCLEOTIDE SEQUENCE [LARGE SCALE GENOMIC DNA]</scope>
    <source>
        <strain evidence="13 14">MSMB1960WGS</strain>
    </source>
</reference>
<dbReference type="InterPro" id="IPR000014">
    <property type="entry name" value="PAS"/>
</dbReference>